<dbReference type="EMBL" id="JAHHHN010000039">
    <property type="protein sequence ID" value="MBW4565510.1"/>
    <property type="molecule type" value="Genomic_DNA"/>
</dbReference>
<dbReference type="Proteomes" id="UP000715781">
    <property type="component" value="Unassembled WGS sequence"/>
</dbReference>
<accession>A0A951Q4C2</accession>
<gene>
    <name evidence="1" type="ORF">KME32_31400</name>
</gene>
<sequence length="45" mass="4946">MVSEHGMTIGSRLINLCSVGSMRLRSPNPLDGRFQFFLTANSNSC</sequence>
<reference evidence="1" key="2">
    <citation type="journal article" date="2022" name="Microbiol. Resour. Announc.">
        <title>Metagenome Sequencing to Explore Phylogenomics of Terrestrial Cyanobacteria.</title>
        <authorList>
            <person name="Ward R.D."/>
            <person name="Stajich J.E."/>
            <person name="Johansen J.R."/>
            <person name="Huntemann M."/>
            <person name="Clum A."/>
            <person name="Foster B."/>
            <person name="Foster B."/>
            <person name="Roux S."/>
            <person name="Palaniappan K."/>
            <person name="Varghese N."/>
            <person name="Mukherjee S."/>
            <person name="Reddy T.B.K."/>
            <person name="Daum C."/>
            <person name="Copeland A."/>
            <person name="Chen I.A."/>
            <person name="Ivanova N.N."/>
            <person name="Kyrpides N.C."/>
            <person name="Shapiro N."/>
            <person name="Eloe-Fadrosh E.A."/>
            <person name="Pietrasiak N."/>
        </authorList>
    </citation>
    <scope>NUCLEOTIDE SEQUENCE</scope>
    <source>
        <strain evidence="1">JT2-VF2</strain>
    </source>
</reference>
<evidence type="ECO:0000313" key="2">
    <source>
        <dbReference type="Proteomes" id="UP000715781"/>
    </source>
</evidence>
<proteinExistence type="predicted"/>
<evidence type="ECO:0000313" key="1">
    <source>
        <dbReference type="EMBL" id="MBW4565510.1"/>
    </source>
</evidence>
<dbReference type="AlphaFoldDB" id="A0A951Q4C2"/>
<comment type="caution">
    <text evidence="1">The sequence shown here is derived from an EMBL/GenBank/DDBJ whole genome shotgun (WGS) entry which is preliminary data.</text>
</comment>
<name>A0A951Q4C2_9NOST</name>
<organism evidence="1 2">
    <name type="scientific">Mojavia pulchra JT2-VF2</name>
    <dbReference type="NCBI Taxonomy" id="287848"/>
    <lineage>
        <taxon>Bacteria</taxon>
        <taxon>Bacillati</taxon>
        <taxon>Cyanobacteriota</taxon>
        <taxon>Cyanophyceae</taxon>
        <taxon>Nostocales</taxon>
        <taxon>Nostocaceae</taxon>
    </lineage>
</organism>
<protein>
    <submittedName>
        <fullName evidence="1">Uncharacterized protein</fullName>
    </submittedName>
</protein>
<reference evidence="1" key="1">
    <citation type="submission" date="2021-05" db="EMBL/GenBank/DDBJ databases">
        <authorList>
            <person name="Pietrasiak N."/>
            <person name="Ward R."/>
            <person name="Stajich J.E."/>
            <person name="Kurbessoian T."/>
        </authorList>
    </citation>
    <scope>NUCLEOTIDE SEQUENCE</scope>
    <source>
        <strain evidence="1">JT2-VF2</strain>
    </source>
</reference>